<comment type="subcellular location">
    <subcellularLocation>
        <location evidence="1">Cell membrane</location>
        <topology evidence="1">Lipid-anchor</topology>
    </subcellularLocation>
</comment>
<keyword evidence="7 10" id="KW-0067">ATP-binding</keyword>
<evidence type="ECO:0000256" key="5">
    <source>
        <dbReference type="ARBA" id="ARBA00022741"/>
    </source>
</evidence>
<dbReference type="GO" id="GO:0016301">
    <property type="term" value="F:kinase activity"/>
    <property type="evidence" value="ECO:0007669"/>
    <property type="project" value="UniProtKB-KW"/>
</dbReference>
<dbReference type="SMART" id="SM00220">
    <property type="entry name" value="S_TKc"/>
    <property type="match status" value="1"/>
</dbReference>
<feature type="binding site" evidence="10">
    <location>
        <position position="118"/>
    </location>
    <ligand>
        <name>ATP</name>
        <dbReference type="ChEBI" id="CHEBI:30616"/>
    </ligand>
</feature>
<reference evidence="15" key="1">
    <citation type="submission" date="2025-08" db="UniProtKB">
        <authorList>
            <consortium name="RefSeq"/>
        </authorList>
    </citation>
    <scope>IDENTIFICATION</scope>
    <source>
        <tissue evidence="15">Seedling</tissue>
    </source>
</reference>
<feature type="domain" description="Protein kinase" evidence="13">
    <location>
        <begin position="88"/>
        <end position="365"/>
    </location>
</feature>
<evidence type="ECO:0000256" key="9">
    <source>
        <dbReference type="ARBA" id="ARBA00023288"/>
    </source>
</evidence>
<dbReference type="Proteomes" id="UP001652623">
    <property type="component" value="Chromosome 9"/>
</dbReference>
<feature type="region of interest" description="Disordered" evidence="12">
    <location>
        <begin position="1"/>
        <end position="70"/>
    </location>
</feature>
<dbReference type="PROSITE" id="PS00108">
    <property type="entry name" value="PROTEIN_KINASE_ST"/>
    <property type="match status" value="1"/>
</dbReference>
<feature type="compositionally biased region" description="Low complexity" evidence="12">
    <location>
        <begin position="54"/>
        <end position="65"/>
    </location>
</feature>
<keyword evidence="2" id="KW-1003">Cell membrane</keyword>
<sequence>MGFCCPCFGPRKEKKKLKSDSDEEGDSRNKCMASLELQQQQQQRPIVPAHPHHPSTSPSSSSAAPQVQPGNNAQTFTYRELAIATNNFRQDSFIGEGGFGVVHKGKLESTGQQVVAVKQLDKTGLQGEKEFLVEVLMLCLLHHPNLVQLIGYCAEGDQRLLVYEYMSLGSLSDRLHQRKRDMEPLDWNTRMKIAAGAARGLAYLHHEAEPAVIYRDLKSSNILLGDGFHPKLSDFGLAKFGPTGDSSHVTTRVMGTYGYCAPEYAISGRLTIKSDIYSYGVVLLELVTGRRAIDDIDGQERRLVEWAISFVKDRKRWVQMADPHLRGQFPKSMLKKVIELAFMCLREDAKSRPTMLEVIPAMDFITSRPYNHDEAKMEDTRDSADNSPKETTRMLNKDLNRERAVAEAMKWGESWREKRKQTADDTP</sequence>
<keyword evidence="6 15" id="KW-0418">Kinase</keyword>
<evidence type="ECO:0000256" key="12">
    <source>
        <dbReference type="SAM" id="MobiDB-lite"/>
    </source>
</evidence>
<evidence type="ECO:0000256" key="10">
    <source>
        <dbReference type="PROSITE-ProRule" id="PRU10141"/>
    </source>
</evidence>
<keyword evidence="3 11" id="KW-0723">Serine/threonine-protein kinase</keyword>
<keyword evidence="4" id="KW-0808">Transferase</keyword>
<dbReference type="Gene3D" id="1.10.510.10">
    <property type="entry name" value="Transferase(Phosphotransferase) domain 1"/>
    <property type="match status" value="1"/>
</dbReference>
<evidence type="ECO:0000256" key="8">
    <source>
        <dbReference type="ARBA" id="ARBA00023136"/>
    </source>
</evidence>
<dbReference type="PANTHER" id="PTHR47985">
    <property type="entry name" value="OS07G0668900 PROTEIN"/>
    <property type="match status" value="1"/>
</dbReference>
<evidence type="ECO:0000256" key="11">
    <source>
        <dbReference type="RuleBase" id="RU000304"/>
    </source>
</evidence>
<keyword evidence="9" id="KW-0449">Lipoprotein</keyword>
<evidence type="ECO:0000256" key="6">
    <source>
        <dbReference type="ARBA" id="ARBA00022777"/>
    </source>
</evidence>
<evidence type="ECO:0000256" key="4">
    <source>
        <dbReference type="ARBA" id="ARBA00022679"/>
    </source>
</evidence>
<dbReference type="GeneID" id="107428019"/>
<dbReference type="PANTHER" id="PTHR47985:SF4">
    <property type="entry name" value="SERINE_THREONINE-PROTEIN KINASE PBL27"/>
    <property type="match status" value="1"/>
</dbReference>
<protein>
    <submittedName>
        <fullName evidence="15">Serine/threonine-protein kinase PBS1</fullName>
    </submittedName>
</protein>
<dbReference type="Gene3D" id="3.30.200.20">
    <property type="entry name" value="Phosphorylase Kinase, domain 1"/>
    <property type="match status" value="1"/>
</dbReference>
<evidence type="ECO:0000313" key="15">
    <source>
        <dbReference type="RefSeq" id="XP_048337062.2"/>
    </source>
</evidence>
<dbReference type="SUPFAM" id="SSF56112">
    <property type="entry name" value="Protein kinase-like (PK-like)"/>
    <property type="match status" value="1"/>
</dbReference>
<dbReference type="PROSITE" id="PS00107">
    <property type="entry name" value="PROTEIN_KINASE_ATP"/>
    <property type="match status" value="1"/>
</dbReference>
<dbReference type="CDD" id="cd14066">
    <property type="entry name" value="STKc_IRAK"/>
    <property type="match status" value="1"/>
</dbReference>
<dbReference type="RefSeq" id="XP_048337062.2">
    <property type="nucleotide sequence ID" value="XM_048481105.2"/>
</dbReference>
<organism evidence="14 15">
    <name type="scientific">Ziziphus jujuba</name>
    <name type="common">Chinese jujube</name>
    <name type="synonym">Ziziphus sativa</name>
    <dbReference type="NCBI Taxonomy" id="326968"/>
    <lineage>
        <taxon>Eukaryota</taxon>
        <taxon>Viridiplantae</taxon>
        <taxon>Streptophyta</taxon>
        <taxon>Embryophyta</taxon>
        <taxon>Tracheophyta</taxon>
        <taxon>Spermatophyta</taxon>
        <taxon>Magnoliopsida</taxon>
        <taxon>eudicotyledons</taxon>
        <taxon>Gunneridae</taxon>
        <taxon>Pentapetalae</taxon>
        <taxon>rosids</taxon>
        <taxon>fabids</taxon>
        <taxon>Rosales</taxon>
        <taxon>Rhamnaceae</taxon>
        <taxon>Paliureae</taxon>
        <taxon>Ziziphus</taxon>
    </lineage>
</organism>
<accession>A0ABM3IWZ0</accession>
<evidence type="ECO:0000313" key="14">
    <source>
        <dbReference type="Proteomes" id="UP001652623"/>
    </source>
</evidence>
<evidence type="ECO:0000256" key="7">
    <source>
        <dbReference type="ARBA" id="ARBA00022840"/>
    </source>
</evidence>
<dbReference type="Pfam" id="PF00069">
    <property type="entry name" value="Pkinase"/>
    <property type="match status" value="1"/>
</dbReference>
<keyword evidence="5 10" id="KW-0547">Nucleotide-binding</keyword>
<keyword evidence="14" id="KW-1185">Reference proteome</keyword>
<dbReference type="InterPro" id="IPR017441">
    <property type="entry name" value="Protein_kinase_ATP_BS"/>
</dbReference>
<name>A0ABM3IWZ0_ZIZJJ</name>
<proteinExistence type="inferred from homology"/>
<evidence type="ECO:0000256" key="3">
    <source>
        <dbReference type="ARBA" id="ARBA00022527"/>
    </source>
</evidence>
<keyword evidence="8" id="KW-0472">Membrane</keyword>
<dbReference type="InterPro" id="IPR011009">
    <property type="entry name" value="Kinase-like_dom_sf"/>
</dbReference>
<evidence type="ECO:0000256" key="2">
    <source>
        <dbReference type="ARBA" id="ARBA00022475"/>
    </source>
</evidence>
<dbReference type="InterPro" id="IPR000719">
    <property type="entry name" value="Prot_kinase_dom"/>
</dbReference>
<dbReference type="InterPro" id="IPR008271">
    <property type="entry name" value="Ser/Thr_kinase_AS"/>
</dbReference>
<gene>
    <name evidence="15" type="primary">LOC107428019</name>
</gene>
<evidence type="ECO:0000256" key="1">
    <source>
        <dbReference type="ARBA" id="ARBA00004193"/>
    </source>
</evidence>
<feature type="region of interest" description="Disordered" evidence="12">
    <location>
        <begin position="372"/>
        <end position="399"/>
    </location>
</feature>
<evidence type="ECO:0000259" key="13">
    <source>
        <dbReference type="PROSITE" id="PS50011"/>
    </source>
</evidence>
<dbReference type="PROSITE" id="PS50011">
    <property type="entry name" value="PROTEIN_KINASE_DOM"/>
    <property type="match status" value="1"/>
</dbReference>
<comment type="similarity">
    <text evidence="11">Belongs to the protein kinase superfamily.</text>
</comment>